<proteinExistence type="inferred from homology"/>
<gene>
    <name evidence="3" type="ORF">SAMN05661091_0607</name>
</gene>
<dbReference type="Gene3D" id="3.40.50.360">
    <property type="match status" value="1"/>
</dbReference>
<organism evidence="3 4">
    <name type="scientific">Paenibacillus uliginis N3/975</name>
    <dbReference type="NCBI Taxonomy" id="1313296"/>
    <lineage>
        <taxon>Bacteria</taxon>
        <taxon>Bacillati</taxon>
        <taxon>Bacillota</taxon>
        <taxon>Bacilli</taxon>
        <taxon>Bacillales</taxon>
        <taxon>Paenibacillaceae</taxon>
        <taxon>Paenibacillus</taxon>
    </lineage>
</organism>
<dbReference type="Pfam" id="PF03358">
    <property type="entry name" value="FMN_red"/>
    <property type="match status" value="1"/>
</dbReference>
<protein>
    <submittedName>
        <fullName evidence="3">NAD(P)H-dependent FMN reductase</fullName>
    </submittedName>
</protein>
<dbReference type="AlphaFoldDB" id="A0A1X7GHH9"/>
<dbReference type="PANTHER" id="PTHR30543">
    <property type="entry name" value="CHROMATE REDUCTASE"/>
    <property type="match status" value="1"/>
</dbReference>
<dbReference type="EMBL" id="LT840184">
    <property type="protein sequence ID" value="SMF69771.1"/>
    <property type="molecule type" value="Genomic_DNA"/>
</dbReference>
<feature type="domain" description="NADPH-dependent FMN reductase-like" evidence="2">
    <location>
        <begin position="1"/>
        <end position="144"/>
    </location>
</feature>
<accession>A0A1X7GHH9</accession>
<evidence type="ECO:0000313" key="4">
    <source>
        <dbReference type="Proteomes" id="UP000192940"/>
    </source>
</evidence>
<dbReference type="GO" id="GO:0016491">
    <property type="term" value="F:oxidoreductase activity"/>
    <property type="evidence" value="ECO:0007669"/>
    <property type="project" value="InterPro"/>
</dbReference>
<dbReference type="STRING" id="1313296.SAMN05661091_0607"/>
<dbReference type="Proteomes" id="UP000192940">
    <property type="component" value="Chromosome I"/>
</dbReference>
<evidence type="ECO:0000259" key="2">
    <source>
        <dbReference type="Pfam" id="PF03358"/>
    </source>
</evidence>
<keyword evidence="4" id="KW-1185">Reference proteome</keyword>
<sequence length="186" mass="20770">MKIVALVGSTRNNSYNLRLAQYVQNKYQEQLNVEILNLKEIPFYDQDIEVNPPAAVKELAHKVAEADAVLWVTPEYNYSIPGVLKNAIDWLSRGERVLVGKPSWIMGASMGGLGTVRAQQHLRDILFSPGVSSPLLPGNEVYVGLVHEKIDEEGNLNHEATELFLDVVVNNFVKWMKQQEAASAVK</sequence>
<evidence type="ECO:0000313" key="3">
    <source>
        <dbReference type="EMBL" id="SMF69771.1"/>
    </source>
</evidence>
<dbReference type="GO" id="GO:0005829">
    <property type="term" value="C:cytosol"/>
    <property type="evidence" value="ECO:0007669"/>
    <property type="project" value="TreeGrafter"/>
</dbReference>
<reference evidence="4" key="1">
    <citation type="submission" date="2017-04" db="EMBL/GenBank/DDBJ databases">
        <authorList>
            <person name="Varghese N."/>
            <person name="Submissions S."/>
        </authorList>
    </citation>
    <scope>NUCLEOTIDE SEQUENCE [LARGE SCALE GENOMIC DNA]</scope>
    <source>
        <strain evidence="4">N3/975</strain>
    </source>
</reference>
<comment type="similarity">
    <text evidence="1">Belongs to the azoreductase type 2 family.</text>
</comment>
<dbReference type="InterPro" id="IPR050712">
    <property type="entry name" value="NAD(P)H-dep_reductase"/>
</dbReference>
<dbReference type="RefSeq" id="WP_208917700.1">
    <property type="nucleotide sequence ID" value="NZ_LT840184.1"/>
</dbReference>
<dbReference type="SUPFAM" id="SSF52218">
    <property type="entry name" value="Flavoproteins"/>
    <property type="match status" value="1"/>
</dbReference>
<dbReference type="GO" id="GO:0010181">
    <property type="term" value="F:FMN binding"/>
    <property type="evidence" value="ECO:0007669"/>
    <property type="project" value="TreeGrafter"/>
</dbReference>
<dbReference type="InterPro" id="IPR005025">
    <property type="entry name" value="FMN_Rdtase-like_dom"/>
</dbReference>
<dbReference type="InterPro" id="IPR029039">
    <property type="entry name" value="Flavoprotein-like_sf"/>
</dbReference>
<evidence type="ECO:0000256" key="1">
    <source>
        <dbReference type="ARBA" id="ARBA00009428"/>
    </source>
</evidence>
<dbReference type="PANTHER" id="PTHR30543:SF21">
    <property type="entry name" value="NAD(P)H-DEPENDENT FMN REDUCTASE LOT6"/>
    <property type="match status" value="1"/>
</dbReference>
<name>A0A1X7GHH9_9BACL</name>